<keyword evidence="2" id="KW-1185">Reference proteome</keyword>
<comment type="caution">
    <text evidence="1">The sequence shown here is derived from an EMBL/GenBank/DDBJ whole genome shotgun (WGS) entry which is preliminary data.</text>
</comment>
<name>A0ACA9LNI4_9GLOM</name>
<sequence>GRDGLSDKLLLALQLNHFNMLEGENVELVDEKEALNDETNIDENSEEKERTIKNLRITPSTPSEQRDEFLQFIAQKERKVLELREELKRHEEELLLLKKQWQTVVSKDVDSESISSASSIFSFPSNTSINGEDVTGFMNGLGKGIHSVIDGINNLKEKEATREKLSQIKTAVSEVANLRPIQQTRQKTVDLTSQAWSNISKGISSLVDYEAIKAARKRTYRTVPTSETLETPNINTAISPTTSPTTTSPTSPMSKDLIWSAINSEKIDSKHKPLNDKDDSIKEKNLDNENIDGILAGSPKDEFEDQLVYVIGDDFGDYA</sequence>
<evidence type="ECO:0000313" key="2">
    <source>
        <dbReference type="Proteomes" id="UP000789860"/>
    </source>
</evidence>
<gene>
    <name evidence="1" type="ORF">SCALOS_LOCUS4672</name>
</gene>
<organism evidence="1 2">
    <name type="scientific">Scutellospora calospora</name>
    <dbReference type="NCBI Taxonomy" id="85575"/>
    <lineage>
        <taxon>Eukaryota</taxon>
        <taxon>Fungi</taxon>
        <taxon>Fungi incertae sedis</taxon>
        <taxon>Mucoromycota</taxon>
        <taxon>Glomeromycotina</taxon>
        <taxon>Glomeromycetes</taxon>
        <taxon>Diversisporales</taxon>
        <taxon>Gigasporaceae</taxon>
        <taxon>Scutellospora</taxon>
    </lineage>
</organism>
<proteinExistence type="predicted"/>
<dbReference type="EMBL" id="CAJVPM010006586">
    <property type="protein sequence ID" value="CAG8536665.1"/>
    <property type="molecule type" value="Genomic_DNA"/>
</dbReference>
<accession>A0ACA9LNI4</accession>
<reference evidence="1" key="1">
    <citation type="submission" date="2021-06" db="EMBL/GenBank/DDBJ databases">
        <authorList>
            <person name="Kallberg Y."/>
            <person name="Tangrot J."/>
            <person name="Rosling A."/>
        </authorList>
    </citation>
    <scope>NUCLEOTIDE SEQUENCE</scope>
    <source>
        <strain evidence="1">AU212A</strain>
    </source>
</reference>
<dbReference type="Proteomes" id="UP000789860">
    <property type="component" value="Unassembled WGS sequence"/>
</dbReference>
<feature type="non-terminal residue" evidence="1">
    <location>
        <position position="1"/>
    </location>
</feature>
<evidence type="ECO:0000313" key="1">
    <source>
        <dbReference type="EMBL" id="CAG8536665.1"/>
    </source>
</evidence>
<protein>
    <submittedName>
        <fullName evidence="1">6203_t:CDS:1</fullName>
    </submittedName>
</protein>